<proteinExistence type="predicted"/>
<gene>
    <name evidence="1" type="ORF">D6C13_02180</name>
</gene>
<sequence>MKYEITKGSEKDFEGVPEWCTIVYNYGNSDAIRFCNGWKEGCKFSGTKEFLTRQYDVSGCDLDRYTIIAERRPITEPAWDGFSSVRVGEACEVRPYSDATEWQAGIVNYLSDHTVVIGLSSMTNGKAELVAHPATLKFRPIRSPEDVARDEVIANICFEIGVRPNNTVVQQTYDAIAAGKIPGVKLE</sequence>
<keyword evidence="2" id="KW-1185">Reference proteome</keyword>
<evidence type="ECO:0000313" key="1">
    <source>
        <dbReference type="EMBL" id="RJT47191.1"/>
    </source>
</evidence>
<dbReference type="Proteomes" id="UP000284908">
    <property type="component" value="Unassembled WGS sequence"/>
</dbReference>
<reference evidence="1 2" key="1">
    <citation type="submission" date="2018-09" db="EMBL/GenBank/DDBJ databases">
        <authorList>
            <person name="Le Fleche-Mateos A."/>
        </authorList>
    </citation>
    <scope>NUCLEOTIDE SEQUENCE [LARGE SCALE GENOMIC DNA]</scope>
    <source>
        <strain evidence="1 2">DSM 27399</strain>
    </source>
</reference>
<accession>A0A419NEJ2</accession>
<name>A0A419NEJ2_9GAMM</name>
<dbReference type="AlphaFoldDB" id="A0A419NEJ2"/>
<dbReference type="OrthoDB" id="6505552at2"/>
<organism evidence="1 2">
    <name type="scientific">Rahnella woolbedingensis</name>
    <dbReference type="NCBI Taxonomy" id="1510574"/>
    <lineage>
        <taxon>Bacteria</taxon>
        <taxon>Pseudomonadati</taxon>
        <taxon>Pseudomonadota</taxon>
        <taxon>Gammaproteobacteria</taxon>
        <taxon>Enterobacterales</taxon>
        <taxon>Yersiniaceae</taxon>
        <taxon>Rahnella</taxon>
    </lineage>
</organism>
<dbReference type="EMBL" id="RAHH01000002">
    <property type="protein sequence ID" value="RJT47191.1"/>
    <property type="molecule type" value="Genomic_DNA"/>
</dbReference>
<protein>
    <submittedName>
        <fullName evidence="1">Uncharacterized protein</fullName>
    </submittedName>
</protein>
<comment type="caution">
    <text evidence="1">The sequence shown here is derived from an EMBL/GenBank/DDBJ whole genome shotgun (WGS) entry which is preliminary data.</text>
</comment>
<evidence type="ECO:0000313" key="2">
    <source>
        <dbReference type="Proteomes" id="UP000284908"/>
    </source>
</evidence>
<dbReference type="RefSeq" id="WP_120131203.1">
    <property type="nucleotide sequence ID" value="NZ_RAHH01000002.1"/>
</dbReference>